<evidence type="ECO:0000256" key="6">
    <source>
        <dbReference type="ARBA" id="ARBA00023277"/>
    </source>
</evidence>
<evidence type="ECO:0000256" key="3">
    <source>
        <dbReference type="ARBA" id="ARBA00012729"/>
    </source>
</evidence>
<accession>A0A3N4LB38</accession>
<evidence type="ECO:0000313" key="12">
    <source>
        <dbReference type="Proteomes" id="UP000267821"/>
    </source>
</evidence>
<dbReference type="Gene3D" id="3.10.50.10">
    <property type="match status" value="1"/>
</dbReference>
<dbReference type="SUPFAM" id="SSF51445">
    <property type="entry name" value="(Trans)glycosidases"/>
    <property type="match status" value="1"/>
</dbReference>
<comment type="catalytic activity">
    <reaction evidence="1">
        <text>Random endo-hydrolysis of N-acetyl-beta-D-glucosaminide (1-&gt;4)-beta-linkages in chitin and chitodextrins.</text>
        <dbReference type="EC" id="3.2.1.14"/>
    </reaction>
</comment>
<dbReference type="EC" id="3.2.1.14" evidence="3"/>
<dbReference type="STRING" id="1051890.A0A3N4LB38"/>
<dbReference type="PROSITE" id="PS01095">
    <property type="entry name" value="GH18_1"/>
    <property type="match status" value="1"/>
</dbReference>
<dbReference type="Gene3D" id="3.20.20.80">
    <property type="entry name" value="Glycosidases"/>
    <property type="match status" value="1"/>
</dbReference>
<dbReference type="InterPro" id="IPR050314">
    <property type="entry name" value="Glycosyl_Hydrlase_18"/>
</dbReference>
<evidence type="ECO:0000259" key="10">
    <source>
        <dbReference type="PROSITE" id="PS51910"/>
    </source>
</evidence>
<dbReference type="InterPro" id="IPR001579">
    <property type="entry name" value="Glyco_hydro_18_chit_AS"/>
</dbReference>
<dbReference type="SUPFAM" id="SSF54556">
    <property type="entry name" value="Chitinase insertion domain"/>
    <property type="match status" value="1"/>
</dbReference>
<proteinExistence type="inferred from homology"/>
<keyword evidence="7 9" id="KW-0326">Glycosidase</keyword>
<dbReference type="PANTHER" id="PTHR11177">
    <property type="entry name" value="CHITINASE"/>
    <property type="match status" value="1"/>
</dbReference>
<gene>
    <name evidence="11" type="ORF">L211DRAFT_572802</name>
</gene>
<evidence type="ECO:0000256" key="5">
    <source>
        <dbReference type="ARBA" id="ARBA00023024"/>
    </source>
</evidence>
<dbReference type="GO" id="GO:0008843">
    <property type="term" value="F:endochitinase activity"/>
    <property type="evidence" value="ECO:0007669"/>
    <property type="project" value="UniProtKB-EC"/>
</dbReference>
<dbReference type="GO" id="GO:0005576">
    <property type="term" value="C:extracellular region"/>
    <property type="evidence" value="ECO:0007669"/>
    <property type="project" value="TreeGrafter"/>
</dbReference>
<dbReference type="Pfam" id="PF00704">
    <property type="entry name" value="Glyco_hydro_18"/>
    <property type="match status" value="1"/>
</dbReference>
<keyword evidence="6" id="KW-0119">Carbohydrate metabolism</keyword>
<evidence type="ECO:0000313" key="11">
    <source>
        <dbReference type="EMBL" id="RPB20107.1"/>
    </source>
</evidence>
<dbReference type="OrthoDB" id="76388at2759"/>
<keyword evidence="5" id="KW-0146">Chitin degradation</keyword>
<dbReference type="Proteomes" id="UP000267821">
    <property type="component" value="Unassembled WGS sequence"/>
</dbReference>
<evidence type="ECO:0000256" key="7">
    <source>
        <dbReference type="ARBA" id="ARBA00023295"/>
    </source>
</evidence>
<comment type="similarity">
    <text evidence="2">Belongs to the glycosyl hydrolase 18 family. Chitinase class V subfamily.</text>
</comment>
<evidence type="ECO:0000256" key="8">
    <source>
        <dbReference type="ARBA" id="ARBA00023326"/>
    </source>
</evidence>
<dbReference type="GO" id="GO:0006032">
    <property type="term" value="P:chitin catabolic process"/>
    <property type="evidence" value="ECO:0007669"/>
    <property type="project" value="UniProtKB-KW"/>
</dbReference>
<dbReference type="AlphaFoldDB" id="A0A3N4LB38"/>
<evidence type="ECO:0000256" key="4">
    <source>
        <dbReference type="ARBA" id="ARBA00022801"/>
    </source>
</evidence>
<dbReference type="GO" id="GO:0000272">
    <property type="term" value="P:polysaccharide catabolic process"/>
    <property type="evidence" value="ECO:0007669"/>
    <property type="project" value="UniProtKB-KW"/>
</dbReference>
<dbReference type="PROSITE" id="PS51910">
    <property type="entry name" value="GH18_2"/>
    <property type="match status" value="1"/>
</dbReference>
<organism evidence="11 12">
    <name type="scientific">Terfezia boudieri ATCC MYA-4762</name>
    <dbReference type="NCBI Taxonomy" id="1051890"/>
    <lineage>
        <taxon>Eukaryota</taxon>
        <taxon>Fungi</taxon>
        <taxon>Dikarya</taxon>
        <taxon>Ascomycota</taxon>
        <taxon>Pezizomycotina</taxon>
        <taxon>Pezizomycetes</taxon>
        <taxon>Pezizales</taxon>
        <taxon>Pezizaceae</taxon>
        <taxon>Terfezia</taxon>
    </lineage>
</organism>
<dbReference type="SMART" id="SM00636">
    <property type="entry name" value="Glyco_18"/>
    <property type="match status" value="1"/>
</dbReference>
<dbReference type="InterPro" id="IPR017853">
    <property type="entry name" value="GH"/>
</dbReference>
<reference evidence="11 12" key="1">
    <citation type="journal article" date="2018" name="Nat. Ecol. Evol.">
        <title>Pezizomycetes genomes reveal the molecular basis of ectomycorrhizal truffle lifestyle.</title>
        <authorList>
            <person name="Murat C."/>
            <person name="Payen T."/>
            <person name="Noel B."/>
            <person name="Kuo A."/>
            <person name="Morin E."/>
            <person name="Chen J."/>
            <person name="Kohler A."/>
            <person name="Krizsan K."/>
            <person name="Balestrini R."/>
            <person name="Da Silva C."/>
            <person name="Montanini B."/>
            <person name="Hainaut M."/>
            <person name="Levati E."/>
            <person name="Barry K.W."/>
            <person name="Belfiori B."/>
            <person name="Cichocki N."/>
            <person name="Clum A."/>
            <person name="Dockter R.B."/>
            <person name="Fauchery L."/>
            <person name="Guy J."/>
            <person name="Iotti M."/>
            <person name="Le Tacon F."/>
            <person name="Lindquist E.A."/>
            <person name="Lipzen A."/>
            <person name="Malagnac F."/>
            <person name="Mello A."/>
            <person name="Molinier V."/>
            <person name="Miyauchi S."/>
            <person name="Poulain J."/>
            <person name="Riccioni C."/>
            <person name="Rubini A."/>
            <person name="Sitrit Y."/>
            <person name="Splivallo R."/>
            <person name="Traeger S."/>
            <person name="Wang M."/>
            <person name="Zifcakova L."/>
            <person name="Wipf D."/>
            <person name="Zambonelli A."/>
            <person name="Paolocci F."/>
            <person name="Nowrousian M."/>
            <person name="Ottonello S."/>
            <person name="Baldrian P."/>
            <person name="Spatafora J.W."/>
            <person name="Henrissat B."/>
            <person name="Nagy L.G."/>
            <person name="Aury J.M."/>
            <person name="Wincker P."/>
            <person name="Grigoriev I.V."/>
            <person name="Bonfante P."/>
            <person name="Martin F.M."/>
        </authorList>
    </citation>
    <scope>NUCLEOTIDE SEQUENCE [LARGE SCALE GENOMIC DNA]</scope>
    <source>
        <strain evidence="11 12">ATCC MYA-4762</strain>
    </source>
</reference>
<dbReference type="InterPro" id="IPR001223">
    <property type="entry name" value="Glyco_hydro18_cat"/>
</dbReference>
<protein>
    <recommendedName>
        <fullName evidence="3">chitinase</fullName>
        <ecNumber evidence="3">3.2.1.14</ecNumber>
    </recommendedName>
</protein>
<feature type="domain" description="GH18" evidence="10">
    <location>
        <begin position="7"/>
        <end position="353"/>
    </location>
</feature>
<dbReference type="InterPro" id="IPR011583">
    <property type="entry name" value="Chitinase_II/V-like_cat"/>
</dbReference>
<sequence>MRGFQSHRKYSYYPNWGVYKQGPPSSLNLACISHVFYAFAHVKQDGTVYISDEWADTQIEVDGTHGCLPAFGKLKLKYKHLKVILSVGGGGKGGQHFAQVARDARSRGIFAYSAKQLVVQYGLDGIDIDWEHPSNPTDGQHYVQLLQDLRQYLPAPQYILTSALPAGEWALCNIDLFAASQLLDFINIMAYDFSGPWTPQSGHQAQLFSPQVPHNDHATHSGHGTITYLQSKHVPKEKILLGIPVYGRSFLGINHIGQHHRGAGGEDGVFLYKDLPRPGASPEMVDRVVGAAYSVGGDGGFVTYDNPDTVKMKANYVREMGLGGIFFWTGAADVRSGDRSLIETSYVTLHTQL</sequence>
<dbReference type="PANTHER" id="PTHR11177:SF228">
    <property type="entry name" value="CHITINASE"/>
    <property type="match status" value="1"/>
</dbReference>
<dbReference type="GO" id="GO:0008061">
    <property type="term" value="F:chitin binding"/>
    <property type="evidence" value="ECO:0007669"/>
    <property type="project" value="InterPro"/>
</dbReference>
<name>A0A3N4LB38_9PEZI</name>
<evidence type="ECO:0000256" key="9">
    <source>
        <dbReference type="RuleBase" id="RU000489"/>
    </source>
</evidence>
<dbReference type="InterPro" id="IPR029070">
    <property type="entry name" value="Chitinase_insertion_sf"/>
</dbReference>
<evidence type="ECO:0000256" key="1">
    <source>
        <dbReference type="ARBA" id="ARBA00000822"/>
    </source>
</evidence>
<dbReference type="InParanoid" id="A0A3N4LB38"/>
<keyword evidence="8" id="KW-0624">Polysaccharide degradation</keyword>
<evidence type="ECO:0000256" key="2">
    <source>
        <dbReference type="ARBA" id="ARBA00008682"/>
    </source>
</evidence>
<keyword evidence="4 9" id="KW-0378">Hydrolase</keyword>
<keyword evidence="12" id="KW-1185">Reference proteome</keyword>
<dbReference type="EMBL" id="ML121577">
    <property type="protein sequence ID" value="RPB20107.1"/>
    <property type="molecule type" value="Genomic_DNA"/>
</dbReference>